<evidence type="ECO:0000256" key="6">
    <source>
        <dbReference type="ARBA" id="ARBA00022840"/>
    </source>
</evidence>
<keyword evidence="6 9" id="KW-0067">ATP-binding</keyword>
<name>A0ABU1K2Y2_9PROT</name>
<organism evidence="9 10">
    <name type="scientific">Inquilinus ginsengisoli</name>
    <dbReference type="NCBI Taxonomy" id="363840"/>
    <lineage>
        <taxon>Bacteria</taxon>
        <taxon>Pseudomonadati</taxon>
        <taxon>Pseudomonadota</taxon>
        <taxon>Alphaproteobacteria</taxon>
        <taxon>Rhodospirillales</taxon>
        <taxon>Rhodospirillaceae</taxon>
        <taxon>Inquilinus</taxon>
    </lineage>
</organism>
<feature type="domain" description="ABC transporter" evidence="8">
    <location>
        <begin position="6"/>
        <end position="257"/>
    </location>
</feature>
<dbReference type="PANTHER" id="PTHR43297">
    <property type="entry name" value="OLIGOPEPTIDE TRANSPORT ATP-BINDING PROTEIN APPD"/>
    <property type="match status" value="1"/>
</dbReference>
<protein>
    <submittedName>
        <fullName evidence="9">Oligopeptide/dipeptide ABC transporter ATP-binding protein</fullName>
    </submittedName>
</protein>
<evidence type="ECO:0000313" key="9">
    <source>
        <dbReference type="EMBL" id="MDR6294180.1"/>
    </source>
</evidence>
<dbReference type="CDD" id="cd03257">
    <property type="entry name" value="ABC_NikE_OppD_transporters"/>
    <property type="match status" value="1"/>
</dbReference>
<dbReference type="SMART" id="SM00382">
    <property type="entry name" value="AAA"/>
    <property type="match status" value="1"/>
</dbReference>
<evidence type="ECO:0000256" key="4">
    <source>
        <dbReference type="ARBA" id="ARBA00022475"/>
    </source>
</evidence>
<evidence type="ECO:0000256" key="2">
    <source>
        <dbReference type="ARBA" id="ARBA00005417"/>
    </source>
</evidence>
<evidence type="ECO:0000313" key="10">
    <source>
        <dbReference type="Proteomes" id="UP001262410"/>
    </source>
</evidence>
<keyword evidence="3" id="KW-0813">Transport</keyword>
<gene>
    <name evidence="9" type="ORF">E9232_006734</name>
</gene>
<evidence type="ECO:0000256" key="1">
    <source>
        <dbReference type="ARBA" id="ARBA00004417"/>
    </source>
</evidence>
<evidence type="ECO:0000256" key="5">
    <source>
        <dbReference type="ARBA" id="ARBA00022741"/>
    </source>
</evidence>
<dbReference type="InterPro" id="IPR003593">
    <property type="entry name" value="AAA+_ATPase"/>
</dbReference>
<dbReference type="PROSITE" id="PS00211">
    <property type="entry name" value="ABC_TRANSPORTER_1"/>
    <property type="match status" value="1"/>
</dbReference>
<dbReference type="InterPro" id="IPR013563">
    <property type="entry name" value="Oligopep_ABC_C"/>
</dbReference>
<comment type="subcellular location">
    <subcellularLocation>
        <location evidence="1">Cell inner membrane</location>
        <topology evidence="1">Peripheral membrane protein</topology>
    </subcellularLocation>
</comment>
<dbReference type="Pfam" id="PF08352">
    <property type="entry name" value="oligo_HPY"/>
    <property type="match status" value="1"/>
</dbReference>
<dbReference type="PROSITE" id="PS50893">
    <property type="entry name" value="ABC_TRANSPORTER_2"/>
    <property type="match status" value="1"/>
</dbReference>
<dbReference type="InterPro" id="IPR050388">
    <property type="entry name" value="ABC_Ni/Peptide_Import"/>
</dbReference>
<keyword evidence="5" id="KW-0547">Nucleotide-binding</keyword>
<dbReference type="InterPro" id="IPR027417">
    <property type="entry name" value="P-loop_NTPase"/>
</dbReference>
<evidence type="ECO:0000259" key="8">
    <source>
        <dbReference type="PROSITE" id="PS50893"/>
    </source>
</evidence>
<dbReference type="EMBL" id="JAVDPW010000016">
    <property type="protein sequence ID" value="MDR6294180.1"/>
    <property type="molecule type" value="Genomic_DNA"/>
</dbReference>
<keyword evidence="7" id="KW-0472">Membrane</keyword>
<evidence type="ECO:0000256" key="7">
    <source>
        <dbReference type="ARBA" id="ARBA00023136"/>
    </source>
</evidence>
<dbReference type="SUPFAM" id="SSF52540">
    <property type="entry name" value="P-loop containing nucleoside triphosphate hydrolases"/>
    <property type="match status" value="1"/>
</dbReference>
<dbReference type="NCBIfam" id="TIGR01727">
    <property type="entry name" value="oligo_HPY"/>
    <property type="match status" value="1"/>
</dbReference>
<accession>A0ABU1K2Y2</accession>
<keyword evidence="10" id="KW-1185">Reference proteome</keyword>
<dbReference type="Proteomes" id="UP001262410">
    <property type="component" value="Unassembled WGS sequence"/>
</dbReference>
<dbReference type="GO" id="GO:0005524">
    <property type="term" value="F:ATP binding"/>
    <property type="evidence" value="ECO:0007669"/>
    <property type="project" value="UniProtKB-KW"/>
</dbReference>
<proteinExistence type="inferred from homology"/>
<comment type="caution">
    <text evidence="9">The sequence shown here is derived from an EMBL/GenBank/DDBJ whole genome shotgun (WGS) entry which is preliminary data.</text>
</comment>
<comment type="similarity">
    <text evidence="2">Belongs to the ABC transporter superfamily.</text>
</comment>
<dbReference type="Gene3D" id="3.40.50.300">
    <property type="entry name" value="P-loop containing nucleotide triphosphate hydrolases"/>
    <property type="match status" value="1"/>
</dbReference>
<reference evidence="9 10" key="1">
    <citation type="submission" date="2023-07" db="EMBL/GenBank/DDBJ databases">
        <title>Sorghum-associated microbial communities from plants grown in Nebraska, USA.</title>
        <authorList>
            <person name="Schachtman D."/>
        </authorList>
    </citation>
    <scope>NUCLEOTIDE SEQUENCE [LARGE SCALE GENOMIC DNA]</scope>
    <source>
        <strain evidence="9 10">584</strain>
    </source>
</reference>
<evidence type="ECO:0000256" key="3">
    <source>
        <dbReference type="ARBA" id="ARBA00022448"/>
    </source>
</evidence>
<dbReference type="RefSeq" id="WP_309801607.1">
    <property type="nucleotide sequence ID" value="NZ_JAVDPW010000016.1"/>
</dbReference>
<dbReference type="InterPro" id="IPR017871">
    <property type="entry name" value="ABC_transporter-like_CS"/>
</dbReference>
<sequence length="324" mass="34847">MSAPLLEIDDLRVDYASPRGPVRAVAGVSLSLERNRILGLVGESGCGKSTVGQALMGLVQAPGRIAGGDIRFEGRSLVGLPERDMRRLRGDRIAMVFQDPTATLNPVLTIGEQIAELFRWHRPKLARREVERWVVALLERVGIAEAERRRRAYPHELSGGMRQRIVIACALALDPALIVADEPTTALDVTVQAQILELMRGLQAEHGTAVILISHDLGVIAETCDDVAVMYAGRIVESGPTAEVLARPRHPYTAGLIASRPSIDAPGRVVRPIPGTVPDLARPPVGCPFHPRCGQAVAACRDAVPALQPIPEEPRHAVACPRAA</sequence>
<dbReference type="Pfam" id="PF00005">
    <property type="entry name" value="ABC_tran"/>
    <property type="match status" value="1"/>
</dbReference>
<keyword evidence="4" id="KW-1003">Cell membrane</keyword>
<dbReference type="InterPro" id="IPR003439">
    <property type="entry name" value="ABC_transporter-like_ATP-bd"/>
</dbReference>
<dbReference type="PANTHER" id="PTHR43297:SF2">
    <property type="entry name" value="DIPEPTIDE TRANSPORT ATP-BINDING PROTEIN DPPD"/>
    <property type="match status" value="1"/>
</dbReference>